<dbReference type="PROSITE" id="PS50966">
    <property type="entry name" value="ZF_SWIM"/>
    <property type="match status" value="1"/>
</dbReference>
<evidence type="ECO:0000259" key="5">
    <source>
        <dbReference type="PROSITE" id="PS50966"/>
    </source>
</evidence>
<dbReference type="OrthoDB" id="1103562at2759"/>
<dbReference type="Pfam" id="PF04434">
    <property type="entry name" value="SWIM"/>
    <property type="match status" value="1"/>
</dbReference>
<dbReference type="Proteomes" id="UP000467841">
    <property type="component" value="Unassembled WGS sequence"/>
</dbReference>
<keyword evidence="2 4" id="KW-0863">Zinc-finger</keyword>
<keyword evidence="3" id="KW-0862">Zinc</keyword>
<proteinExistence type="predicted"/>
<sequence>MLKLANPGTVADIEIDVDEEGLQRFQYVFLAFGASIRGFRQLRPVISIDGTHLWGEYQGVLLTAVGQDANFQLFPLAYAVVDVEDEESWTWFLTKLEQILADSPTLTIVSDRHKAIPLAIKAAYPKATHVACIVHLARNVSSTFTNKGLGKLVKLAAYAYRVKSFNLVFDKIRSTSRECALYLEMAGMSFWTRVYSKGERYNMMTSNACEQLNKALKEGRGCPIVELLQFIQRMMTRWFSARRKKSLKCRGGLPPELLVNSKKCSCKKYDRLKIPCGHALLAGDSLGLLPSTLAGHVFKPNVWQTTYCEYVCPEGNSADEVLPAVLSNLELMPPRNRRLLGRRKRKRIPSTGEFPVPKTRKMVPNRCSRCQKEGHNRTTCSQRS</sequence>
<feature type="domain" description="SWIM-type" evidence="5">
    <location>
        <begin position="255"/>
        <end position="287"/>
    </location>
</feature>
<accession>A0A6D2KW85</accession>
<evidence type="ECO:0000256" key="1">
    <source>
        <dbReference type="ARBA" id="ARBA00022723"/>
    </source>
</evidence>
<evidence type="ECO:0000313" key="7">
    <source>
        <dbReference type="Proteomes" id="UP000467841"/>
    </source>
</evidence>
<reference evidence="6" key="1">
    <citation type="submission" date="2020-01" db="EMBL/GenBank/DDBJ databases">
        <authorList>
            <person name="Mishra B."/>
        </authorList>
    </citation>
    <scope>NUCLEOTIDE SEQUENCE [LARGE SCALE GENOMIC DNA]</scope>
</reference>
<keyword evidence="1" id="KW-0479">Metal-binding</keyword>
<dbReference type="EMBL" id="CACVBM020001695">
    <property type="protein sequence ID" value="CAA7057502.1"/>
    <property type="molecule type" value="Genomic_DNA"/>
</dbReference>
<protein>
    <recommendedName>
        <fullName evidence="5">SWIM-type domain-containing protein</fullName>
    </recommendedName>
</protein>
<evidence type="ECO:0000256" key="2">
    <source>
        <dbReference type="ARBA" id="ARBA00022771"/>
    </source>
</evidence>
<dbReference type="SMART" id="SM00575">
    <property type="entry name" value="ZnF_PMZ"/>
    <property type="match status" value="1"/>
</dbReference>
<keyword evidence="7" id="KW-1185">Reference proteome</keyword>
<comment type="caution">
    <text evidence="6">The sequence shown here is derived from an EMBL/GenBank/DDBJ whole genome shotgun (WGS) entry which is preliminary data.</text>
</comment>
<dbReference type="GO" id="GO:0008270">
    <property type="term" value="F:zinc ion binding"/>
    <property type="evidence" value="ECO:0007669"/>
    <property type="project" value="UniProtKB-KW"/>
</dbReference>
<gene>
    <name evidence="6" type="ORF">MERR_LOCUS44738</name>
</gene>
<dbReference type="AlphaFoldDB" id="A0A6D2KW85"/>
<evidence type="ECO:0000256" key="3">
    <source>
        <dbReference type="ARBA" id="ARBA00022833"/>
    </source>
</evidence>
<dbReference type="InterPro" id="IPR018289">
    <property type="entry name" value="MULE_transposase_dom"/>
</dbReference>
<evidence type="ECO:0000313" key="6">
    <source>
        <dbReference type="EMBL" id="CAA7057502.1"/>
    </source>
</evidence>
<dbReference type="InterPro" id="IPR007527">
    <property type="entry name" value="Znf_SWIM"/>
</dbReference>
<evidence type="ECO:0000256" key="4">
    <source>
        <dbReference type="PROSITE-ProRule" id="PRU00325"/>
    </source>
</evidence>
<dbReference type="PANTHER" id="PTHR31973:SF187">
    <property type="entry name" value="MUTATOR TRANSPOSASE MUDRA PROTEIN"/>
    <property type="match status" value="1"/>
</dbReference>
<dbReference type="InterPro" id="IPR006564">
    <property type="entry name" value="Znf_PMZ"/>
</dbReference>
<dbReference type="Pfam" id="PF10551">
    <property type="entry name" value="MULE"/>
    <property type="match status" value="1"/>
</dbReference>
<name>A0A6D2KW85_9BRAS</name>
<dbReference type="PANTHER" id="PTHR31973">
    <property type="entry name" value="POLYPROTEIN, PUTATIVE-RELATED"/>
    <property type="match status" value="1"/>
</dbReference>
<organism evidence="6 7">
    <name type="scientific">Microthlaspi erraticum</name>
    <dbReference type="NCBI Taxonomy" id="1685480"/>
    <lineage>
        <taxon>Eukaryota</taxon>
        <taxon>Viridiplantae</taxon>
        <taxon>Streptophyta</taxon>
        <taxon>Embryophyta</taxon>
        <taxon>Tracheophyta</taxon>
        <taxon>Spermatophyta</taxon>
        <taxon>Magnoliopsida</taxon>
        <taxon>eudicotyledons</taxon>
        <taxon>Gunneridae</taxon>
        <taxon>Pentapetalae</taxon>
        <taxon>rosids</taxon>
        <taxon>malvids</taxon>
        <taxon>Brassicales</taxon>
        <taxon>Brassicaceae</taxon>
        <taxon>Coluteocarpeae</taxon>
        <taxon>Microthlaspi</taxon>
    </lineage>
</organism>